<reference evidence="2" key="1">
    <citation type="submission" date="2022-12" db="EMBL/GenBank/DDBJ databases">
        <authorList>
            <person name="Alioto T."/>
            <person name="Alioto T."/>
            <person name="Gomez Garrido J."/>
        </authorList>
    </citation>
    <scope>NUCLEOTIDE SEQUENCE</scope>
</reference>
<gene>
    <name evidence="2" type="ORF">PODLI_1B033335</name>
</gene>
<accession>A0AA35KHU9</accession>
<dbReference type="Proteomes" id="UP001178461">
    <property type="component" value="Chromosome 6"/>
</dbReference>
<evidence type="ECO:0000256" key="1">
    <source>
        <dbReference type="SAM" id="MobiDB-lite"/>
    </source>
</evidence>
<organism evidence="2 3">
    <name type="scientific">Podarcis lilfordi</name>
    <name type="common">Lilford's wall lizard</name>
    <dbReference type="NCBI Taxonomy" id="74358"/>
    <lineage>
        <taxon>Eukaryota</taxon>
        <taxon>Metazoa</taxon>
        <taxon>Chordata</taxon>
        <taxon>Craniata</taxon>
        <taxon>Vertebrata</taxon>
        <taxon>Euteleostomi</taxon>
        <taxon>Lepidosauria</taxon>
        <taxon>Squamata</taxon>
        <taxon>Bifurcata</taxon>
        <taxon>Unidentata</taxon>
        <taxon>Episquamata</taxon>
        <taxon>Laterata</taxon>
        <taxon>Lacertibaenia</taxon>
        <taxon>Lacertidae</taxon>
        <taxon>Podarcis</taxon>
    </lineage>
</organism>
<name>A0AA35KHU9_9SAUR</name>
<evidence type="ECO:0000313" key="3">
    <source>
        <dbReference type="Proteomes" id="UP001178461"/>
    </source>
</evidence>
<dbReference type="EMBL" id="OX395131">
    <property type="protein sequence ID" value="CAI5778425.1"/>
    <property type="molecule type" value="Genomic_DNA"/>
</dbReference>
<proteinExistence type="predicted"/>
<protein>
    <submittedName>
        <fullName evidence="2">Uncharacterized protein</fullName>
    </submittedName>
</protein>
<dbReference type="AlphaFoldDB" id="A0AA35KHU9"/>
<feature type="region of interest" description="Disordered" evidence="1">
    <location>
        <begin position="57"/>
        <end position="100"/>
    </location>
</feature>
<sequence length="128" mass="14409">MAGCSFDTQWAGGCRPLKSSYAAAAPWRGSGSLSPQAEIQQVLLGRPPLAREASPVEFLAGRKRQPHGPPRPASRVMRGSSHVAPRREERRARHGRRRYLRNGSHDAATDFWVERQRLYCSNYQISRL</sequence>
<evidence type="ECO:0000313" key="2">
    <source>
        <dbReference type="EMBL" id="CAI5778425.1"/>
    </source>
</evidence>
<keyword evidence="3" id="KW-1185">Reference proteome</keyword>